<dbReference type="GO" id="GO:0000287">
    <property type="term" value="F:magnesium ion binding"/>
    <property type="evidence" value="ECO:0007669"/>
    <property type="project" value="TreeGrafter"/>
</dbReference>
<evidence type="ECO:0000259" key="4">
    <source>
        <dbReference type="SMART" id="SM00922"/>
    </source>
</evidence>
<dbReference type="Pfam" id="PF13378">
    <property type="entry name" value="MR_MLE_C"/>
    <property type="match status" value="1"/>
</dbReference>
<dbReference type="PANTHER" id="PTHR13794:SF58">
    <property type="entry name" value="MITOCHONDRIAL ENOLASE SUPERFAMILY MEMBER 1"/>
    <property type="match status" value="1"/>
</dbReference>
<dbReference type="SUPFAM" id="SSF54826">
    <property type="entry name" value="Enolase N-terminal domain-like"/>
    <property type="match status" value="1"/>
</dbReference>
<keyword evidence="2" id="KW-0479">Metal-binding</keyword>
<organism evidence="5 6">
    <name type="scientific">Roseovarius lutimaris</name>
    <dbReference type="NCBI Taxonomy" id="1005928"/>
    <lineage>
        <taxon>Bacteria</taxon>
        <taxon>Pseudomonadati</taxon>
        <taxon>Pseudomonadota</taxon>
        <taxon>Alphaproteobacteria</taxon>
        <taxon>Rhodobacterales</taxon>
        <taxon>Roseobacteraceae</taxon>
        <taxon>Roseovarius</taxon>
    </lineage>
</organism>
<dbReference type="CDD" id="cd03316">
    <property type="entry name" value="MR_like"/>
    <property type="match status" value="1"/>
</dbReference>
<dbReference type="PROSITE" id="PS00909">
    <property type="entry name" value="MR_MLE_2"/>
    <property type="match status" value="1"/>
</dbReference>
<dbReference type="GO" id="GO:0016052">
    <property type="term" value="P:carbohydrate catabolic process"/>
    <property type="evidence" value="ECO:0007669"/>
    <property type="project" value="TreeGrafter"/>
</dbReference>
<dbReference type="Pfam" id="PF02746">
    <property type="entry name" value="MR_MLE_N"/>
    <property type="match status" value="1"/>
</dbReference>
<dbReference type="InterPro" id="IPR013341">
    <property type="entry name" value="Mandelate_racemase_N_dom"/>
</dbReference>
<dbReference type="EMBL" id="FOVP01000040">
    <property type="protein sequence ID" value="SFO39753.1"/>
    <property type="molecule type" value="Genomic_DNA"/>
</dbReference>
<evidence type="ECO:0000313" key="5">
    <source>
        <dbReference type="EMBL" id="SFO39753.1"/>
    </source>
</evidence>
<evidence type="ECO:0000313" key="6">
    <source>
        <dbReference type="Proteomes" id="UP000198599"/>
    </source>
</evidence>
<dbReference type="InterPro" id="IPR036849">
    <property type="entry name" value="Enolase-like_C_sf"/>
</dbReference>
<proteinExistence type="predicted"/>
<keyword evidence="3" id="KW-0460">Magnesium</keyword>
<feature type="domain" description="Mandelate racemase/muconate lactonizing enzyme C-terminal" evidence="4">
    <location>
        <begin position="163"/>
        <end position="255"/>
    </location>
</feature>
<dbReference type="SFLD" id="SFLDG00179">
    <property type="entry name" value="mandelate_racemase"/>
    <property type="match status" value="1"/>
</dbReference>
<evidence type="ECO:0000256" key="3">
    <source>
        <dbReference type="ARBA" id="ARBA00022842"/>
    </source>
</evidence>
<dbReference type="Gene3D" id="3.30.390.10">
    <property type="entry name" value="Enolase-like, N-terminal domain"/>
    <property type="match status" value="1"/>
</dbReference>
<dbReference type="InterPro" id="IPR029065">
    <property type="entry name" value="Enolase_C-like"/>
</dbReference>
<dbReference type="PANTHER" id="PTHR13794">
    <property type="entry name" value="ENOLASE SUPERFAMILY, MANDELATE RACEMASE"/>
    <property type="match status" value="1"/>
</dbReference>
<dbReference type="GO" id="GO:0009063">
    <property type="term" value="P:amino acid catabolic process"/>
    <property type="evidence" value="ECO:0007669"/>
    <property type="project" value="InterPro"/>
</dbReference>
<comment type="cofactor">
    <cofactor evidence="1">
        <name>Mg(2+)</name>
        <dbReference type="ChEBI" id="CHEBI:18420"/>
    </cofactor>
</comment>
<dbReference type="InterPro" id="IPR046945">
    <property type="entry name" value="RHMD-like"/>
</dbReference>
<dbReference type="InterPro" id="IPR013342">
    <property type="entry name" value="Mandelate_racemase_C"/>
</dbReference>
<evidence type="ECO:0000256" key="1">
    <source>
        <dbReference type="ARBA" id="ARBA00001946"/>
    </source>
</evidence>
<dbReference type="Proteomes" id="UP000198599">
    <property type="component" value="Unassembled WGS sequence"/>
</dbReference>
<dbReference type="AlphaFoldDB" id="A0A1I5GV43"/>
<dbReference type="RefSeq" id="WP_177193936.1">
    <property type="nucleotide sequence ID" value="NZ_FOVP01000040.1"/>
</dbReference>
<dbReference type="InterPro" id="IPR029017">
    <property type="entry name" value="Enolase-like_N"/>
</dbReference>
<dbReference type="SMART" id="SM00922">
    <property type="entry name" value="MR_MLE"/>
    <property type="match status" value="1"/>
</dbReference>
<dbReference type="GO" id="GO:0016836">
    <property type="term" value="F:hydro-lyase activity"/>
    <property type="evidence" value="ECO:0007669"/>
    <property type="project" value="TreeGrafter"/>
</dbReference>
<evidence type="ECO:0000256" key="2">
    <source>
        <dbReference type="ARBA" id="ARBA00022723"/>
    </source>
</evidence>
<dbReference type="Gene3D" id="3.20.20.120">
    <property type="entry name" value="Enolase-like C-terminal domain"/>
    <property type="match status" value="1"/>
</dbReference>
<gene>
    <name evidence="5" type="ORF">SAMN04487859_1406</name>
</gene>
<accession>A0A1I5GV43</accession>
<name>A0A1I5GV43_9RHOB</name>
<keyword evidence="6" id="KW-1185">Reference proteome</keyword>
<protein>
    <submittedName>
        <fullName evidence="5">L-alanine-DL-glutamate epimerase</fullName>
    </submittedName>
</protein>
<dbReference type="SUPFAM" id="SSF51604">
    <property type="entry name" value="Enolase C-terminal domain-like"/>
    <property type="match status" value="1"/>
</dbReference>
<dbReference type="InterPro" id="IPR018110">
    <property type="entry name" value="Mandel_Rmase/mucon_lact_enz_CS"/>
</dbReference>
<dbReference type="STRING" id="1005928.SAMN04487859_1406"/>
<sequence length="380" mass="40562">MSKMSASQPVTQGSGDRIVSAETILISIPFREGAQPVWSFGGTPKNTFDTLLVRIETEAGIIGWGEAFSRGEDATLAALISSRVLPLVVGRDASQISKIKHEIEFQLQNFGRNGSLNYGVSAVDIALWDIAAKRAGVPLVKLLGGSFRSEVDVYASLLRYGTADGVVAACEDAIARGYRAIKLHEIEVDLIEIAAEACAGRARVMADVNCPWSPAVAIRHNQSLQTSSLHWLEEPVWPPEDYIGLARVRAASSTPIAAGENAGGLSEFVAMVQANAIDIAQPDIAKSGGVTELRRIVAFCEANAIRFEPHCALFGPGQIATVHLAASIQSAPMLERLFCDFEAELYDGATIPKNGVVSVPSSPGLGIDPNPDVIARYRVR</sequence>
<dbReference type="SFLD" id="SFLDS00001">
    <property type="entry name" value="Enolase"/>
    <property type="match status" value="1"/>
</dbReference>
<reference evidence="6" key="1">
    <citation type="submission" date="2016-10" db="EMBL/GenBank/DDBJ databases">
        <authorList>
            <person name="Varghese N."/>
            <person name="Submissions S."/>
        </authorList>
    </citation>
    <scope>NUCLEOTIDE SEQUENCE [LARGE SCALE GENOMIC DNA]</scope>
    <source>
        <strain evidence="6">DSM 28463</strain>
    </source>
</reference>